<feature type="region of interest" description="Disordered" evidence="1">
    <location>
        <begin position="414"/>
        <end position="436"/>
    </location>
</feature>
<evidence type="ECO:0000313" key="2">
    <source>
        <dbReference type="EMBL" id="KAG5184239.1"/>
    </source>
</evidence>
<name>A0A836CG31_9STRA</name>
<accession>A0A836CG31</accession>
<evidence type="ECO:0000313" key="3">
    <source>
        <dbReference type="Proteomes" id="UP000664859"/>
    </source>
</evidence>
<proteinExistence type="predicted"/>
<evidence type="ECO:0000256" key="1">
    <source>
        <dbReference type="SAM" id="MobiDB-lite"/>
    </source>
</evidence>
<gene>
    <name evidence="2" type="ORF">JKP88DRAFT_255539</name>
</gene>
<comment type="caution">
    <text evidence="2">The sequence shown here is derived from an EMBL/GenBank/DDBJ whole genome shotgun (WGS) entry which is preliminary data.</text>
</comment>
<feature type="region of interest" description="Disordered" evidence="1">
    <location>
        <begin position="105"/>
        <end position="128"/>
    </location>
</feature>
<sequence length="1369" mass="150298">MPDARFYCTLRKLMEMQENGGNAVPKAGDTVKFFSHAASKGEQIGVGTLSEKAQLSYKRVDAHGKPHGPTSLGGNVNGWAHCSLWRGDQELATLQQLKDRFLQAAGAAAAPQEEPHVPGDQSSDDENLGARMPAATTAVPLGFLPPPPAEFEEAGASERALAGGFVVIDDPFMSYKISTAVTELQQQPERRGRLETSLVARLAKRGIHPVSTHMNWLDAVLEALFSADALEAEDARRDLRFRAVARLAEANDHRRAVEADKEDINDADVKALMRQFNADLTIIARKNSSSPCAAQTMRIGTDDSPAITHVLLVQRHKPVGARGGQRQLEVDIMHKPNVPKHAPPGLHGIHVRDPEDPQPDQMWHVRRDPKYEAVVLCDFVTKDGNTMVRDPNCGSYFVLRHRGDVHARQPQLDDDEEVIGGGGGGGGGGNGGSGDSDICGMQPMVVLLHDALRRLLKSFMALNAHAGGSGNGNGGGTEVAAVTAVRAEMTAMWGDELAATVLTNVLLVGTPKQGKSVVASAVAQHGMPSDPTHYKQSAASAPAKIVVSVVDGQGLSMDDCEAIANAGVKLINTLDERQEVIKGRTNYNTMTVLGAQGGDSTTALATCTRSSGPNGPTVLRIKWKPLAEVEAVLQEARKIISRRFGPGAAKPQLVVGERGLREQEVVQAAIYLLGKDKTRELLQTLAGHEVDFVVHRSSLRETVESLSAGNVMLTSPMYCALSSYGMVERSSIKLPCEHLEDRQTGLRVALHDLPGICSSEPQHTRVTVTALRTHLQRAVAAEDSRMRSGVLIWHVVNRSTITEEVVRALEDAGAFEQMILNPGAVRMVVVLPTDKESQQTTEQQLDAIVKRVRSAVKKRYKQIFNRAVAGRLNAQEITPDKAKDIVSNLVKNVRFVTVEDHPDKIEAMLNGDRSQVKLEQLLAELRGFSVYRREQALLRVWGELARRTAHSAHTQLLWSRIFEDSTEFDPEPLRKLIRELRRLVLDNMLTFVDTIKTQMEKTVKQVQLTLEGLAKQCNEQRIRTITNSNKKLPPDLAEFVDSECRRYLLKSDRYLGRELKKEYVAATVEADGTVKNNFTTRGVPKMLLGPLMTSEQHGTVFTTITKDAKDIVNQGRPGVLKWLKERLAQLTGSSTTQRAVEDALLHDLDKQLRAFEETANGSMHAWLSNGYRATIYGGMLVELENMRKKTKLKARSRKKHQSINQHRINLMCSKVSSMATVVVRNVVAELRDKLDKDVVKAFEHALLAALDAFVENWLEPLHAIGPQGADAATVQRFKHSYVEACQLLQQLNAVLTTGLTVESAAEFKTLQALLEEWYDTTEGERAFVKQALCPEVALFATNNGHGSPRGAKRPWEDDEGAQETKGNEA</sequence>
<dbReference type="EMBL" id="JAFCMP010000173">
    <property type="protein sequence ID" value="KAG5184239.1"/>
    <property type="molecule type" value="Genomic_DNA"/>
</dbReference>
<feature type="region of interest" description="Disordered" evidence="1">
    <location>
        <begin position="1343"/>
        <end position="1369"/>
    </location>
</feature>
<organism evidence="2 3">
    <name type="scientific">Tribonema minus</name>
    <dbReference type="NCBI Taxonomy" id="303371"/>
    <lineage>
        <taxon>Eukaryota</taxon>
        <taxon>Sar</taxon>
        <taxon>Stramenopiles</taxon>
        <taxon>Ochrophyta</taxon>
        <taxon>PX clade</taxon>
        <taxon>Xanthophyceae</taxon>
        <taxon>Tribonematales</taxon>
        <taxon>Tribonemataceae</taxon>
        <taxon>Tribonema</taxon>
    </lineage>
</organism>
<protein>
    <submittedName>
        <fullName evidence="2">Uncharacterized protein</fullName>
    </submittedName>
</protein>
<reference evidence="2" key="1">
    <citation type="submission" date="2021-02" db="EMBL/GenBank/DDBJ databases">
        <title>First Annotated Genome of the Yellow-green Alga Tribonema minus.</title>
        <authorList>
            <person name="Mahan K.M."/>
        </authorList>
    </citation>
    <scope>NUCLEOTIDE SEQUENCE</scope>
    <source>
        <strain evidence="2">UTEX B ZZ1240</strain>
    </source>
</reference>
<dbReference type="Proteomes" id="UP000664859">
    <property type="component" value="Unassembled WGS sequence"/>
</dbReference>
<feature type="compositionally biased region" description="Gly residues" evidence="1">
    <location>
        <begin position="419"/>
        <end position="434"/>
    </location>
</feature>
<keyword evidence="3" id="KW-1185">Reference proteome</keyword>